<organism evidence="15 16">
    <name type="scientific">Denitratisoma oestradiolicum</name>
    <dbReference type="NCBI Taxonomy" id="311182"/>
    <lineage>
        <taxon>Bacteria</taxon>
        <taxon>Pseudomonadati</taxon>
        <taxon>Pseudomonadota</taxon>
        <taxon>Betaproteobacteria</taxon>
        <taxon>Nitrosomonadales</taxon>
        <taxon>Sterolibacteriaceae</taxon>
        <taxon>Denitratisoma</taxon>
    </lineage>
</organism>
<dbReference type="InterPro" id="IPR039426">
    <property type="entry name" value="TonB-dep_rcpt-like"/>
</dbReference>
<keyword evidence="9 11" id="KW-0472">Membrane</keyword>
<dbReference type="PANTHER" id="PTHR32552:SF81">
    <property type="entry name" value="TONB-DEPENDENT OUTER MEMBRANE RECEPTOR"/>
    <property type="match status" value="1"/>
</dbReference>
<keyword evidence="4" id="KW-0410">Iron transport</keyword>
<evidence type="ECO:0000313" key="16">
    <source>
        <dbReference type="Proteomes" id="UP000515733"/>
    </source>
</evidence>
<evidence type="ECO:0000256" key="8">
    <source>
        <dbReference type="ARBA" id="ARBA00023077"/>
    </source>
</evidence>
<feature type="domain" description="TonB-dependent receptor-like beta-barrel" evidence="13">
    <location>
        <begin position="295"/>
        <end position="774"/>
    </location>
</feature>
<evidence type="ECO:0000256" key="5">
    <source>
        <dbReference type="ARBA" id="ARBA00022692"/>
    </source>
</evidence>
<dbReference type="PANTHER" id="PTHR32552">
    <property type="entry name" value="FERRICHROME IRON RECEPTOR-RELATED"/>
    <property type="match status" value="1"/>
</dbReference>
<protein>
    <submittedName>
        <fullName evidence="15">Putative TonB-dependent receptor</fullName>
    </submittedName>
</protein>
<comment type="subcellular location">
    <subcellularLocation>
        <location evidence="1 11">Cell outer membrane</location>
        <topology evidence="1 11">Multi-pass membrane protein</topology>
    </subcellularLocation>
</comment>
<keyword evidence="10 11" id="KW-0998">Cell outer membrane</keyword>
<dbReference type="AlphaFoldDB" id="A0A6S6XPT7"/>
<evidence type="ECO:0000256" key="2">
    <source>
        <dbReference type="ARBA" id="ARBA00022448"/>
    </source>
</evidence>
<keyword evidence="8 12" id="KW-0798">TonB box</keyword>
<evidence type="ECO:0000256" key="11">
    <source>
        <dbReference type="PROSITE-ProRule" id="PRU01360"/>
    </source>
</evidence>
<dbReference type="Pfam" id="PF07715">
    <property type="entry name" value="Plug"/>
    <property type="match status" value="1"/>
</dbReference>
<dbReference type="Gene3D" id="2.40.170.20">
    <property type="entry name" value="TonB-dependent receptor, beta-barrel domain"/>
    <property type="match status" value="1"/>
</dbReference>
<keyword evidence="15" id="KW-0675">Receptor</keyword>
<dbReference type="RefSeq" id="WP_145770046.1">
    <property type="nucleotide sequence ID" value="NZ_LR778301.1"/>
</dbReference>
<dbReference type="SUPFAM" id="SSF56935">
    <property type="entry name" value="Porins"/>
    <property type="match status" value="1"/>
</dbReference>
<feature type="domain" description="TonB-dependent receptor plug" evidence="14">
    <location>
        <begin position="57"/>
        <end position="166"/>
    </location>
</feature>
<evidence type="ECO:0000256" key="4">
    <source>
        <dbReference type="ARBA" id="ARBA00022496"/>
    </source>
</evidence>
<gene>
    <name evidence="15" type="ORF">DENOEST_0761</name>
</gene>
<accession>A0A6S6XPT7</accession>
<dbReference type="GO" id="GO:0006826">
    <property type="term" value="P:iron ion transport"/>
    <property type="evidence" value="ECO:0007669"/>
    <property type="project" value="UniProtKB-KW"/>
</dbReference>
<proteinExistence type="inferred from homology"/>
<evidence type="ECO:0000256" key="9">
    <source>
        <dbReference type="ARBA" id="ARBA00023136"/>
    </source>
</evidence>
<comment type="similarity">
    <text evidence="11 12">Belongs to the TonB-dependent receptor family.</text>
</comment>
<keyword evidence="16" id="KW-1185">Reference proteome</keyword>
<dbReference type="InterPro" id="IPR036942">
    <property type="entry name" value="Beta-barrel_TonB_sf"/>
</dbReference>
<keyword evidence="5 11" id="KW-0812">Transmembrane</keyword>
<evidence type="ECO:0000256" key="12">
    <source>
        <dbReference type="RuleBase" id="RU003357"/>
    </source>
</evidence>
<evidence type="ECO:0000256" key="7">
    <source>
        <dbReference type="ARBA" id="ARBA00023065"/>
    </source>
</evidence>
<evidence type="ECO:0000256" key="10">
    <source>
        <dbReference type="ARBA" id="ARBA00023237"/>
    </source>
</evidence>
<reference evidence="15 16" key="1">
    <citation type="submission" date="2020-03" db="EMBL/GenBank/DDBJ databases">
        <authorList>
            <consortium name="Genoscope - CEA"/>
            <person name="William W."/>
        </authorList>
    </citation>
    <scope>NUCLEOTIDE SEQUENCE [LARGE SCALE GENOMIC DNA]</scope>
    <source>
        <strain evidence="16">DSM 16959</strain>
    </source>
</reference>
<evidence type="ECO:0000313" key="15">
    <source>
        <dbReference type="EMBL" id="CAB1367926.1"/>
    </source>
</evidence>
<dbReference type="Pfam" id="PF00593">
    <property type="entry name" value="TonB_dep_Rec_b-barrel"/>
    <property type="match status" value="1"/>
</dbReference>
<dbReference type="Proteomes" id="UP000515733">
    <property type="component" value="Chromosome"/>
</dbReference>
<keyword evidence="6" id="KW-0408">Iron</keyword>
<keyword evidence="7" id="KW-0406">Ion transport</keyword>
<dbReference type="GO" id="GO:0009279">
    <property type="term" value="C:cell outer membrane"/>
    <property type="evidence" value="ECO:0007669"/>
    <property type="project" value="UniProtKB-SubCell"/>
</dbReference>
<keyword evidence="3 11" id="KW-1134">Transmembrane beta strand</keyword>
<evidence type="ECO:0000256" key="3">
    <source>
        <dbReference type="ARBA" id="ARBA00022452"/>
    </source>
</evidence>
<sequence length="809" mass="88310">MNQKSSRKGTRSALRKTHLHLAIASILAAGAGFSVHAAEGTQLEEIIITAQKRSENLQDVPISVQALGATALEKANIVSLSDIKAAVPGLNMAQYPGQSDMIYPSIRGIVPNQALITLPIPMAIHMDGVYVGILNGLNTAAADLQRIEILKGPQGVMSGRNATGGAINLYSVRPDLGEFWFKQQLTFAQREQFTAKTVVNVPLGETVAAKLAYVTSSRDNDGVRNTAPNGFKFGERYAESWRFDLRWKAAANVTLDYAFDTAHTKSLETPFQCLVPMPIGVPVPGCTKDYTRILYAPYNQAKSDNKVEGHTLNIEWDATPTLTLRSITGYRKVDTAENSVLQAQSTPSLSATGWMAGTMPLVINGGNTGFDGHYGQTRTYLESWSQEFQFLGEFAPSLKYTAGLYFSEDKGHQNIGPRLGGYYDLGLFSPLGQYGLSAGIVTTTGSNSDPVSNTSKAIFGQLNWQPDMLDRKLEVVPGIRYTRDHRKAISSNFTGAQYLVMPTTTPLVVNYAQTLNPATNVTGMVGDKEYSNVSPSLSFNYHFEPGVMGYAKYSTAYTTGGFDPTNPAPASYAQGFEPEKIKSVELGMKGEFLDRRLRTNLAVFQSKYTNEQKTVATTIPGTSAPVWVVQNAGGSTYRGAELDITAALSQNLRLSFNAAWLHHEYTAYMVQGVDYASETELVVPKLSYSIAMDYRFPSFGLPGKLDGTLSVAHKDSSSTPFTPTILRNMLGTFDKDWFVTPAYTVWNGRLALSRIPVGPGDKGDLTVALWARNLTDRKYLTMVTFTPAAASAGLWGERRTLGVDLIYRY</sequence>
<evidence type="ECO:0000256" key="6">
    <source>
        <dbReference type="ARBA" id="ARBA00023004"/>
    </source>
</evidence>
<name>A0A6S6XPT7_9PROT</name>
<dbReference type="KEGG" id="doe:DENOEST_0761"/>
<keyword evidence="2 11" id="KW-0813">Transport</keyword>
<evidence type="ECO:0000259" key="14">
    <source>
        <dbReference type="Pfam" id="PF07715"/>
    </source>
</evidence>
<evidence type="ECO:0000259" key="13">
    <source>
        <dbReference type="Pfam" id="PF00593"/>
    </source>
</evidence>
<dbReference type="InterPro" id="IPR000531">
    <property type="entry name" value="Beta-barrel_TonB"/>
</dbReference>
<dbReference type="OrthoDB" id="9790771at2"/>
<evidence type="ECO:0000256" key="1">
    <source>
        <dbReference type="ARBA" id="ARBA00004571"/>
    </source>
</evidence>
<dbReference type="PROSITE" id="PS52016">
    <property type="entry name" value="TONB_DEPENDENT_REC_3"/>
    <property type="match status" value="1"/>
</dbReference>
<dbReference type="EMBL" id="LR778301">
    <property type="protein sequence ID" value="CAB1367926.1"/>
    <property type="molecule type" value="Genomic_DNA"/>
</dbReference>
<dbReference type="InterPro" id="IPR012910">
    <property type="entry name" value="Plug_dom"/>
</dbReference>